<dbReference type="InterPro" id="IPR022764">
    <property type="entry name" value="Peptidase_S54_rhomboid_dom"/>
</dbReference>
<evidence type="ECO:0000256" key="3">
    <source>
        <dbReference type="ARBA" id="ARBA00022989"/>
    </source>
</evidence>
<protein>
    <submittedName>
        <fullName evidence="7">Membrane associated serine protease, rhomboid family</fullName>
    </submittedName>
</protein>
<dbReference type="STRING" id="490629.SAMN05216266_105200"/>
<dbReference type="Gene3D" id="1.20.1540.10">
    <property type="entry name" value="Rhomboid-like"/>
    <property type="match status" value="1"/>
</dbReference>
<gene>
    <name evidence="7" type="ORF">SAMN05216266_105200</name>
</gene>
<keyword evidence="7" id="KW-0645">Protease</keyword>
<evidence type="ECO:0000256" key="4">
    <source>
        <dbReference type="ARBA" id="ARBA00023136"/>
    </source>
</evidence>
<proteinExistence type="predicted"/>
<keyword evidence="4 5" id="KW-0472">Membrane</keyword>
<dbReference type="PANTHER" id="PTHR43731">
    <property type="entry name" value="RHOMBOID PROTEASE"/>
    <property type="match status" value="1"/>
</dbReference>
<dbReference type="GO" id="GO:0006508">
    <property type="term" value="P:proteolysis"/>
    <property type="evidence" value="ECO:0007669"/>
    <property type="project" value="UniProtKB-KW"/>
</dbReference>
<comment type="subcellular location">
    <subcellularLocation>
        <location evidence="1">Membrane</location>
        <topology evidence="1">Multi-pass membrane protein</topology>
    </subcellularLocation>
</comment>
<feature type="transmembrane region" description="Helical" evidence="5">
    <location>
        <begin position="175"/>
        <end position="194"/>
    </location>
</feature>
<evidence type="ECO:0000313" key="7">
    <source>
        <dbReference type="EMBL" id="SFB14452.1"/>
    </source>
</evidence>
<feature type="transmembrane region" description="Helical" evidence="5">
    <location>
        <begin position="23"/>
        <end position="44"/>
    </location>
</feature>
<keyword evidence="8" id="KW-1185">Reference proteome</keyword>
<name>A0A1I0YML4_9PSEU</name>
<evidence type="ECO:0000256" key="1">
    <source>
        <dbReference type="ARBA" id="ARBA00004141"/>
    </source>
</evidence>
<dbReference type="Pfam" id="PF01694">
    <property type="entry name" value="Rhomboid"/>
    <property type="match status" value="1"/>
</dbReference>
<keyword evidence="3 5" id="KW-1133">Transmembrane helix</keyword>
<dbReference type="GO" id="GO:0004252">
    <property type="term" value="F:serine-type endopeptidase activity"/>
    <property type="evidence" value="ECO:0007669"/>
    <property type="project" value="InterPro"/>
</dbReference>
<reference evidence="8" key="1">
    <citation type="submission" date="2016-10" db="EMBL/GenBank/DDBJ databases">
        <authorList>
            <person name="Varghese N."/>
            <person name="Submissions S."/>
        </authorList>
    </citation>
    <scope>NUCLEOTIDE SEQUENCE [LARGE SCALE GENOMIC DNA]</scope>
    <source>
        <strain evidence="8">CGMCC 4.3568</strain>
    </source>
</reference>
<dbReference type="InterPro" id="IPR050925">
    <property type="entry name" value="Rhomboid_protease_S54"/>
</dbReference>
<keyword evidence="7" id="KW-0378">Hydrolase</keyword>
<dbReference type="AlphaFoldDB" id="A0A1I0YML4"/>
<dbReference type="GO" id="GO:0016020">
    <property type="term" value="C:membrane"/>
    <property type="evidence" value="ECO:0007669"/>
    <property type="project" value="UniProtKB-SubCell"/>
</dbReference>
<evidence type="ECO:0000256" key="5">
    <source>
        <dbReference type="SAM" id="Phobius"/>
    </source>
</evidence>
<dbReference type="EMBL" id="FOKG01000005">
    <property type="protein sequence ID" value="SFB14452.1"/>
    <property type="molecule type" value="Genomic_DNA"/>
</dbReference>
<feature type="transmembrane region" description="Helical" evidence="5">
    <location>
        <begin position="151"/>
        <end position="169"/>
    </location>
</feature>
<dbReference type="SUPFAM" id="SSF144091">
    <property type="entry name" value="Rhomboid-like"/>
    <property type="match status" value="1"/>
</dbReference>
<dbReference type="InterPro" id="IPR035952">
    <property type="entry name" value="Rhomboid-like_sf"/>
</dbReference>
<feature type="transmembrane region" description="Helical" evidence="5">
    <location>
        <begin position="64"/>
        <end position="89"/>
    </location>
</feature>
<dbReference type="Proteomes" id="UP000243799">
    <property type="component" value="Unassembled WGS sequence"/>
</dbReference>
<evidence type="ECO:0000259" key="6">
    <source>
        <dbReference type="Pfam" id="PF01694"/>
    </source>
</evidence>
<evidence type="ECO:0000313" key="8">
    <source>
        <dbReference type="Proteomes" id="UP000243799"/>
    </source>
</evidence>
<dbReference type="PANTHER" id="PTHR43731:SF9">
    <property type="entry name" value="SLR1461 PROTEIN"/>
    <property type="match status" value="1"/>
</dbReference>
<evidence type="ECO:0000256" key="2">
    <source>
        <dbReference type="ARBA" id="ARBA00022692"/>
    </source>
</evidence>
<accession>A0A1I0YML4</accession>
<feature type="transmembrane region" description="Helical" evidence="5">
    <location>
        <begin position="96"/>
        <end position="117"/>
    </location>
</feature>
<sequence>MMSGQPAHPASAKRILPADPKSAGAVAVAFTVLLYLVELVDTVLPAELDTGGIAPRSLDGLDGILWAPVLHGSWGHLLSNTIPVLVFAFLTMAGGLGQWIVVTATIWILGGAGVWLVAESGTFTVGASGLAFGWLAFLLVRGIFNRSGSQLLLAGMLLFIWGGMLWGVLPSNPNISWQGHLFGALAGILAAWIVSRAGRRRKASPPGGAAHPDNLGM</sequence>
<feature type="transmembrane region" description="Helical" evidence="5">
    <location>
        <begin position="123"/>
        <end position="144"/>
    </location>
</feature>
<feature type="domain" description="Peptidase S54 rhomboid" evidence="6">
    <location>
        <begin position="65"/>
        <end position="196"/>
    </location>
</feature>
<keyword evidence="2 5" id="KW-0812">Transmembrane</keyword>
<organism evidence="7 8">
    <name type="scientific">Amycolatopsis marina</name>
    <dbReference type="NCBI Taxonomy" id="490629"/>
    <lineage>
        <taxon>Bacteria</taxon>
        <taxon>Bacillati</taxon>
        <taxon>Actinomycetota</taxon>
        <taxon>Actinomycetes</taxon>
        <taxon>Pseudonocardiales</taxon>
        <taxon>Pseudonocardiaceae</taxon>
        <taxon>Amycolatopsis</taxon>
    </lineage>
</organism>